<accession>A0A9P4IEH3</accession>
<name>A0A9P4IEH3_9PEZI</name>
<dbReference type="Proteomes" id="UP000799772">
    <property type="component" value="Unassembled WGS sequence"/>
</dbReference>
<proteinExistence type="predicted"/>
<organism evidence="2 3">
    <name type="scientific">Rhizodiscina lignyota</name>
    <dbReference type="NCBI Taxonomy" id="1504668"/>
    <lineage>
        <taxon>Eukaryota</taxon>
        <taxon>Fungi</taxon>
        <taxon>Dikarya</taxon>
        <taxon>Ascomycota</taxon>
        <taxon>Pezizomycotina</taxon>
        <taxon>Dothideomycetes</taxon>
        <taxon>Pleosporomycetidae</taxon>
        <taxon>Aulographales</taxon>
        <taxon>Rhizodiscinaceae</taxon>
        <taxon>Rhizodiscina</taxon>
    </lineage>
</organism>
<reference evidence="2" key="1">
    <citation type="journal article" date="2020" name="Stud. Mycol.">
        <title>101 Dothideomycetes genomes: a test case for predicting lifestyles and emergence of pathogens.</title>
        <authorList>
            <person name="Haridas S."/>
            <person name="Albert R."/>
            <person name="Binder M."/>
            <person name="Bloem J."/>
            <person name="Labutti K."/>
            <person name="Salamov A."/>
            <person name="Andreopoulos B."/>
            <person name="Baker S."/>
            <person name="Barry K."/>
            <person name="Bills G."/>
            <person name="Bluhm B."/>
            <person name="Cannon C."/>
            <person name="Castanera R."/>
            <person name="Culley D."/>
            <person name="Daum C."/>
            <person name="Ezra D."/>
            <person name="Gonzalez J."/>
            <person name="Henrissat B."/>
            <person name="Kuo A."/>
            <person name="Liang C."/>
            <person name="Lipzen A."/>
            <person name="Lutzoni F."/>
            <person name="Magnuson J."/>
            <person name="Mondo S."/>
            <person name="Nolan M."/>
            <person name="Ohm R."/>
            <person name="Pangilinan J."/>
            <person name="Park H.-J."/>
            <person name="Ramirez L."/>
            <person name="Alfaro M."/>
            <person name="Sun H."/>
            <person name="Tritt A."/>
            <person name="Yoshinaga Y."/>
            <person name="Zwiers L.-H."/>
            <person name="Turgeon B."/>
            <person name="Goodwin S."/>
            <person name="Spatafora J."/>
            <person name="Crous P."/>
            <person name="Grigoriev I."/>
        </authorList>
    </citation>
    <scope>NUCLEOTIDE SEQUENCE</scope>
    <source>
        <strain evidence="2">CBS 133067</strain>
    </source>
</reference>
<feature type="signal peptide" evidence="1">
    <location>
        <begin position="1"/>
        <end position="19"/>
    </location>
</feature>
<evidence type="ECO:0000313" key="2">
    <source>
        <dbReference type="EMBL" id="KAF2097838.1"/>
    </source>
</evidence>
<evidence type="ECO:0000313" key="3">
    <source>
        <dbReference type="Proteomes" id="UP000799772"/>
    </source>
</evidence>
<feature type="chain" id="PRO_5040261864" evidence="1">
    <location>
        <begin position="20"/>
        <end position="172"/>
    </location>
</feature>
<comment type="caution">
    <text evidence="2">The sequence shown here is derived from an EMBL/GenBank/DDBJ whole genome shotgun (WGS) entry which is preliminary data.</text>
</comment>
<protein>
    <submittedName>
        <fullName evidence="2">Uncharacterized protein</fullName>
    </submittedName>
</protein>
<evidence type="ECO:0000256" key="1">
    <source>
        <dbReference type="SAM" id="SignalP"/>
    </source>
</evidence>
<gene>
    <name evidence="2" type="ORF">NA57DRAFT_76645</name>
</gene>
<dbReference type="EMBL" id="ML978127">
    <property type="protein sequence ID" value="KAF2097838.1"/>
    <property type="molecule type" value="Genomic_DNA"/>
</dbReference>
<dbReference type="AlphaFoldDB" id="A0A9P4IEH3"/>
<keyword evidence="1" id="KW-0732">Signal</keyword>
<sequence>MKLQSTLFTILSLLSFAAAFTCSSSTAHDPTDSNSNCNATCQNYVYNAAGSASSIPALSSSPSSSESPVSNCADGSACVMLSAIYFICLDTKTWDWTDGYGGTGNIKSGKYAFKDGKATSVAIATDTQAVMTLAAATNTATSSGAAVVGAAMPSGLTMEVAGLLFAILGWFV</sequence>
<keyword evidence="3" id="KW-1185">Reference proteome</keyword>